<accession>A0A1V9FGY0</accession>
<proteinExistence type="predicted"/>
<protein>
    <recommendedName>
        <fullName evidence="3">DUF4397 domain-containing protein</fullName>
    </recommendedName>
</protein>
<reference evidence="1 2" key="1">
    <citation type="submission" date="2016-03" db="EMBL/GenBank/DDBJ databases">
        <title>Niastella vici sp. nov., isolated from farmland soil.</title>
        <authorList>
            <person name="Chen L."/>
            <person name="Wang D."/>
            <person name="Yang S."/>
            <person name="Wang G."/>
        </authorList>
    </citation>
    <scope>NUCLEOTIDE SEQUENCE [LARGE SCALE GENOMIC DNA]</scope>
    <source>
        <strain evidence="1 2">DJ57</strain>
    </source>
</reference>
<dbReference type="RefSeq" id="WP_081155515.1">
    <property type="nucleotide sequence ID" value="NZ_LVYD01000113.1"/>
</dbReference>
<gene>
    <name evidence="1" type="ORF">A3860_08260</name>
</gene>
<dbReference type="OrthoDB" id="666405at2"/>
<keyword evidence="2" id="KW-1185">Reference proteome</keyword>
<evidence type="ECO:0000313" key="1">
    <source>
        <dbReference type="EMBL" id="OQP57614.1"/>
    </source>
</evidence>
<dbReference type="PROSITE" id="PS51257">
    <property type="entry name" value="PROKAR_LIPOPROTEIN"/>
    <property type="match status" value="1"/>
</dbReference>
<dbReference type="Proteomes" id="UP000192796">
    <property type="component" value="Unassembled WGS sequence"/>
</dbReference>
<dbReference type="EMBL" id="LVYD01000113">
    <property type="protein sequence ID" value="OQP57614.1"/>
    <property type="molecule type" value="Genomic_DNA"/>
</dbReference>
<dbReference type="AlphaFoldDB" id="A0A1V9FGY0"/>
<evidence type="ECO:0000313" key="2">
    <source>
        <dbReference type="Proteomes" id="UP000192796"/>
    </source>
</evidence>
<sequence length="255" mass="27838">MKGNIIIAVSLMSLIAIFSCRKGDYAPEHYYGGININNSALSVAGMDVFMDGTKAGTISPGKSIDLNLLTAGASGHLTIYKADSAHTADNLVADTMLTFPKNNKISLDVICSELLQIKGFWDKSILSVPSDSVRVRIKYVSTVTTITKPLNAYNIRLFNGAPKTARDSFPVVPLTINNYSQAFTLKKGLDLYYRMIDPATGAYLKDNTTNYFFRLYNFGTSTVYVGGSYALVTITISENAGNYKLTYPATLQKVN</sequence>
<evidence type="ECO:0008006" key="3">
    <source>
        <dbReference type="Google" id="ProtNLM"/>
    </source>
</evidence>
<name>A0A1V9FGY0_9BACT</name>
<comment type="caution">
    <text evidence="1">The sequence shown here is derived from an EMBL/GenBank/DDBJ whole genome shotgun (WGS) entry which is preliminary data.</text>
</comment>
<organism evidence="1 2">
    <name type="scientific">Niastella vici</name>
    <dbReference type="NCBI Taxonomy" id="1703345"/>
    <lineage>
        <taxon>Bacteria</taxon>
        <taxon>Pseudomonadati</taxon>
        <taxon>Bacteroidota</taxon>
        <taxon>Chitinophagia</taxon>
        <taxon>Chitinophagales</taxon>
        <taxon>Chitinophagaceae</taxon>
        <taxon>Niastella</taxon>
    </lineage>
</organism>